<comment type="caution">
    <text evidence="11">The sequence shown here is derived from an EMBL/GenBank/DDBJ whole genome shotgun (WGS) entry which is preliminary data.</text>
</comment>
<dbReference type="GO" id="GO:0016020">
    <property type="term" value="C:membrane"/>
    <property type="evidence" value="ECO:0007669"/>
    <property type="project" value="InterPro"/>
</dbReference>
<dbReference type="Pfam" id="PF13429">
    <property type="entry name" value="TPR_15"/>
    <property type="match status" value="1"/>
</dbReference>
<gene>
    <name evidence="11" type="ORF">J2T57_001169</name>
</gene>
<feature type="domain" description="Peptidase M48" evidence="10">
    <location>
        <begin position="68"/>
        <end position="253"/>
    </location>
</feature>
<dbReference type="GO" id="GO:0051603">
    <property type="term" value="P:proteolysis involved in protein catabolic process"/>
    <property type="evidence" value="ECO:0007669"/>
    <property type="project" value="TreeGrafter"/>
</dbReference>
<evidence type="ECO:0000256" key="3">
    <source>
        <dbReference type="ARBA" id="ARBA00022729"/>
    </source>
</evidence>
<proteinExistence type="inferred from homology"/>
<dbReference type="Pfam" id="PF01435">
    <property type="entry name" value="Peptidase_M48"/>
    <property type="match status" value="1"/>
</dbReference>
<feature type="binding site" evidence="8">
    <location>
        <position position="131"/>
    </location>
    <ligand>
        <name>Zn(2+)</name>
        <dbReference type="ChEBI" id="CHEBI:29105"/>
        <note>catalytic</note>
    </ligand>
</feature>
<keyword evidence="7 8" id="KW-0482">Metalloprotease</keyword>
<organism evidence="11 12">
    <name type="scientific">Natronocella acetinitrilica</name>
    <dbReference type="NCBI Taxonomy" id="414046"/>
    <lineage>
        <taxon>Bacteria</taxon>
        <taxon>Pseudomonadati</taxon>
        <taxon>Pseudomonadota</taxon>
        <taxon>Gammaproteobacteria</taxon>
        <taxon>Chromatiales</taxon>
        <taxon>Ectothiorhodospiraceae</taxon>
        <taxon>Natronocella</taxon>
    </lineage>
</organism>
<dbReference type="PANTHER" id="PTHR22726:SF1">
    <property type="entry name" value="METALLOENDOPEPTIDASE OMA1, MITOCHONDRIAL"/>
    <property type="match status" value="1"/>
</dbReference>
<name>A0AAE3G1S5_9GAMM</name>
<comment type="function">
    <text evidence="8">Functions as both a chaperone and a metalloprotease. Maintains the integrity of the outer membrane by promoting either the assembly or the elimination of outer membrane proteins, depending on their folding state.</text>
</comment>
<evidence type="ECO:0000313" key="12">
    <source>
        <dbReference type="Proteomes" id="UP001205843"/>
    </source>
</evidence>
<feature type="binding site" evidence="8">
    <location>
        <position position="196"/>
    </location>
    <ligand>
        <name>Zn(2+)</name>
        <dbReference type="ChEBI" id="CHEBI:29105"/>
        <note>catalytic</note>
    </ligand>
</feature>
<dbReference type="GO" id="GO:0042597">
    <property type="term" value="C:periplasmic space"/>
    <property type="evidence" value="ECO:0007669"/>
    <property type="project" value="UniProtKB-SubCell"/>
</dbReference>
<evidence type="ECO:0000256" key="4">
    <source>
        <dbReference type="ARBA" id="ARBA00022764"/>
    </source>
</evidence>
<dbReference type="InterPro" id="IPR030873">
    <property type="entry name" value="Protease_BepA"/>
</dbReference>
<dbReference type="SUPFAM" id="SSF48452">
    <property type="entry name" value="TPR-like"/>
    <property type="match status" value="1"/>
</dbReference>
<dbReference type="InterPro" id="IPR019734">
    <property type="entry name" value="TPR_rpt"/>
</dbReference>
<dbReference type="PROSITE" id="PS50005">
    <property type="entry name" value="TPR"/>
    <property type="match status" value="1"/>
</dbReference>
<evidence type="ECO:0000256" key="1">
    <source>
        <dbReference type="ARBA" id="ARBA00022670"/>
    </source>
</evidence>
<evidence type="ECO:0000256" key="5">
    <source>
        <dbReference type="ARBA" id="ARBA00022801"/>
    </source>
</evidence>
<dbReference type="InterPro" id="IPR001915">
    <property type="entry name" value="Peptidase_M48"/>
</dbReference>
<sequence length="477" mass="52992" precursor="true">MKRVIALALGLLLGAGVAAQTDSDGVRLPEIGDGASRSLSLSQEARLGRELIREVRMRLPMEQDPEVRAYIQELGQRLLGFADGPDFQYEFFVVDSPAINAFAMPGGNIGINSGLILRTQSESELAGVMAHELAHVTQRHIARRLDAQRGAGFRTLGVLMAAILLGMQDPEAGSAAAMTGIAGSIQEQLNFSREHEREADNIGLQILARAGLDPEGMPRFFERLHQATQYQTRPPEYLSTHPITENRISESRARAQQLGRRDVQESATYQIIRTRLLVSRAESTSSAERHFRAQLEGNGDRNAAAYGLALTLTEAGQTEEAVELLETLIDQHGEFVSYYLALARAHWAAGNEDEALEFYQLTLELFPDNYPTVYHYADALRDASKAGEARAVIRRHLQRRGPDAALYQKLAQIAADANVPHEGKLAMAEYYQMHGQLRLAIEQLNQVINANDAEMYDKSRAVSRRQELVADYENRMR</sequence>
<keyword evidence="9" id="KW-0802">TPR repeat</keyword>
<keyword evidence="5 8" id="KW-0378">Hydrolase</keyword>
<feature type="binding site" evidence="8">
    <location>
        <position position="135"/>
    </location>
    <ligand>
        <name>Zn(2+)</name>
        <dbReference type="ChEBI" id="CHEBI:29105"/>
        <note>catalytic</note>
    </ligand>
</feature>
<evidence type="ECO:0000256" key="2">
    <source>
        <dbReference type="ARBA" id="ARBA00022723"/>
    </source>
</evidence>
<dbReference type="GO" id="GO:0008270">
    <property type="term" value="F:zinc ion binding"/>
    <property type="evidence" value="ECO:0007669"/>
    <property type="project" value="UniProtKB-UniRule"/>
</dbReference>
<keyword evidence="1 8" id="KW-0645">Protease</keyword>
<dbReference type="InterPro" id="IPR011990">
    <property type="entry name" value="TPR-like_helical_dom_sf"/>
</dbReference>
<keyword evidence="4 8" id="KW-0574">Periplasm</keyword>
<comment type="cofactor">
    <cofactor evidence="8">
        <name>Zn(2+)</name>
        <dbReference type="ChEBI" id="CHEBI:29105"/>
    </cofactor>
    <text evidence="8">Binds 1 zinc ion per subunit.</text>
</comment>
<feature type="active site" evidence="8">
    <location>
        <position position="132"/>
    </location>
</feature>
<feature type="active site" description="Proton donor" evidence="8">
    <location>
        <position position="200"/>
    </location>
</feature>
<dbReference type="GO" id="GO:0004222">
    <property type="term" value="F:metalloendopeptidase activity"/>
    <property type="evidence" value="ECO:0007669"/>
    <property type="project" value="InterPro"/>
</dbReference>
<dbReference type="PANTHER" id="PTHR22726">
    <property type="entry name" value="METALLOENDOPEPTIDASE OMA1"/>
    <property type="match status" value="1"/>
</dbReference>
<dbReference type="EMBL" id="JALJXV010000002">
    <property type="protein sequence ID" value="MCP1674070.1"/>
    <property type="molecule type" value="Genomic_DNA"/>
</dbReference>
<dbReference type="CDD" id="cd07333">
    <property type="entry name" value="M48C_bepA_like"/>
    <property type="match status" value="1"/>
</dbReference>
<keyword evidence="12" id="KW-1185">Reference proteome</keyword>
<keyword evidence="6 8" id="KW-0862">Zinc</keyword>
<protein>
    <recommendedName>
        <fullName evidence="8">Putative beta-barrel assembly-enhancing protease</fullName>
        <ecNumber evidence="8">3.4.-.-</ecNumber>
    </recommendedName>
</protein>
<dbReference type="Gene3D" id="3.30.2010.10">
    <property type="entry name" value="Metalloproteases ('zincins'), catalytic domain"/>
    <property type="match status" value="1"/>
</dbReference>
<reference evidence="11" key="1">
    <citation type="submission" date="2022-03" db="EMBL/GenBank/DDBJ databases">
        <title>Genomic Encyclopedia of Type Strains, Phase III (KMG-III): the genomes of soil and plant-associated and newly described type strains.</title>
        <authorList>
            <person name="Whitman W."/>
        </authorList>
    </citation>
    <scope>NUCLEOTIDE SEQUENCE</scope>
    <source>
        <strain evidence="11">ANL 6-2</strain>
    </source>
</reference>
<dbReference type="Gene3D" id="1.25.40.10">
    <property type="entry name" value="Tetratricopeptide repeat domain"/>
    <property type="match status" value="1"/>
</dbReference>
<dbReference type="SMART" id="SM00028">
    <property type="entry name" value="TPR"/>
    <property type="match status" value="3"/>
</dbReference>
<comment type="subcellular location">
    <subcellularLocation>
        <location evidence="8">Periplasm</location>
    </subcellularLocation>
</comment>
<keyword evidence="3 8" id="KW-0732">Signal</keyword>
<dbReference type="AlphaFoldDB" id="A0AAE3G1S5"/>
<feature type="signal peptide" evidence="8">
    <location>
        <begin position="1"/>
        <end position="19"/>
    </location>
</feature>
<accession>A0AAE3G1S5</accession>
<keyword evidence="2 8" id="KW-0479">Metal-binding</keyword>
<evidence type="ECO:0000313" key="11">
    <source>
        <dbReference type="EMBL" id="MCP1674070.1"/>
    </source>
</evidence>
<dbReference type="EC" id="3.4.-.-" evidence="8"/>
<evidence type="ECO:0000259" key="10">
    <source>
        <dbReference type="Pfam" id="PF01435"/>
    </source>
</evidence>
<evidence type="ECO:0000256" key="8">
    <source>
        <dbReference type="HAMAP-Rule" id="MF_00997"/>
    </source>
</evidence>
<evidence type="ECO:0000256" key="7">
    <source>
        <dbReference type="ARBA" id="ARBA00023049"/>
    </source>
</evidence>
<dbReference type="Proteomes" id="UP001205843">
    <property type="component" value="Unassembled WGS sequence"/>
</dbReference>
<feature type="repeat" description="TPR" evidence="9">
    <location>
        <begin position="336"/>
        <end position="369"/>
    </location>
</feature>
<dbReference type="InterPro" id="IPR051156">
    <property type="entry name" value="Mito/Outer_Membr_Metalloprot"/>
</dbReference>
<evidence type="ECO:0000256" key="9">
    <source>
        <dbReference type="PROSITE-ProRule" id="PRU00339"/>
    </source>
</evidence>
<evidence type="ECO:0000256" key="6">
    <source>
        <dbReference type="ARBA" id="ARBA00022833"/>
    </source>
</evidence>
<feature type="chain" id="PRO_5041752826" description="Putative beta-barrel assembly-enhancing protease" evidence="8">
    <location>
        <begin position="20"/>
        <end position="477"/>
    </location>
</feature>
<comment type="similarity">
    <text evidence="8">Belongs to the peptidase M48 family. BepA subfamily.</text>
</comment>
<dbReference type="HAMAP" id="MF_00997">
    <property type="entry name" value="Protease_BepA"/>
    <property type="match status" value="1"/>
</dbReference>